<dbReference type="InterPro" id="IPR019335">
    <property type="entry name" value="COG7"/>
</dbReference>
<dbReference type="PANTHER" id="PTHR21443">
    <property type="entry name" value="CONSERVED OLIGOMERIC GOLGI COMPLEX COMPONENT 7"/>
    <property type="match status" value="1"/>
</dbReference>
<comment type="subcellular location">
    <subcellularLocation>
        <location evidence="1">Golgi apparatus membrane</location>
        <topology evidence="1">Peripheral membrane protein</topology>
    </subcellularLocation>
</comment>
<dbReference type="Pfam" id="PF10191">
    <property type="entry name" value="COG7"/>
    <property type="match status" value="1"/>
</dbReference>
<evidence type="ECO:0000256" key="1">
    <source>
        <dbReference type="ARBA" id="ARBA00004395"/>
    </source>
</evidence>
<evidence type="ECO:0000256" key="3">
    <source>
        <dbReference type="ARBA" id="ARBA00020984"/>
    </source>
</evidence>
<keyword evidence="11" id="KW-1185">Reference proteome</keyword>
<organism evidence="10 11">
    <name type="scientific">Polyplax serrata</name>
    <name type="common">Common mouse louse</name>
    <dbReference type="NCBI Taxonomy" id="468196"/>
    <lineage>
        <taxon>Eukaryota</taxon>
        <taxon>Metazoa</taxon>
        <taxon>Ecdysozoa</taxon>
        <taxon>Arthropoda</taxon>
        <taxon>Hexapoda</taxon>
        <taxon>Insecta</taxon>
        <taxon>Pterygota</taxon>
        <taxon>Neoptera</taxon>
        <taxon>Paraneoptera</taxon>
        <taxon>Psocodea</taxon>
        <taxon>Troctomorpha</taxon>
        <taxon>Phthiraptera</taxon>
        <taxon>Anoplura</taxon>
        <taxon>Polyplacidae</taxon>
        <taxon>Polyplax</taxon>
    </lineage>
</organism>
<dbReference type="Proteomes" id="UP001359485">
    <property type="component" value="Unassembled WGS sequence"/>
</dbReference>
<proteinExistence type="inferred from homology"/>
<keyword evidence="6" id="KW-0333">Golgi apparatus</keyword>
<evidence type="ECO:0000256" key="9">
    <source>
        <dbReference type="SAM" id="Coils"/>
    </source>
</evidence>
<reference evidence="10 11" key="1">
    <citation type="submission" date="2023-09" db="EMBL/GenBank/DDBJ databases">
        <title>Genomes of two closely related lineages of the louse Polyplax serrata with different host specificities.</title>
        <authorList>
            <person name="Martinu J."/>
            <person name="Tarabai H."/>
            <person name="Stefka J."/>
            <person name="Hypsa V."/>
        </authorList>
    </citation>
    <scope>NUCLEOTIDE SEQUENCE [LARGE SCALE GENOMIC DNA]</scope>
    <source>
        <strain evidence="10">98ZLc_SE</strain>
    </source>
</reference>
<keyword evidence="9" id="KW-0175">Coiled coil</keyword>
<evidence type="ECO:0000256" key="5">
    <source>
        <dbReference type="ARBA" id="ARBA00022927"/>
    </source>
</evidence>
<evidence type="ECO:0000256" key="7">
    <source>
        <dbReference type="ARBA" id="ARBA00023136"/>
    </source>
</evidence>
<evidence type="ECO:0000313" key="11">
    <source>
        <dbReference type="Proteomes" id="UP001359485"/>
    </source>
</evidence>
<name>A0ABR1B0K6_POLSC</name>
<feature type="coiled-coil region" evidence="9">
    <location>
        <begin position="63"/>
        <end position="97"/>
    </location>
</feature>
<protein>
    <recommendedName>
        <fullName evidence="3">Conserved oligomeric Golgi complex subunit 7</fullName>
    </recommendedName>
    <alternativeName>
        <fullName evidence="8">Component of oligomeric Golgi complex 7</fullName>
    </alternativeName>
</protein>
<sequence>MEVNDFKQELFDPKAWINGITKNISENDDRDKVVVSLTAKLQIYFQQLNGEFENIGQNVIQMLPKINRDAEKLSEDARILQDKLSLVKNEIDGIKKNTSSTIDSLERIDKVKMELVRYKEALHEADKWTMLSNEIKAALDVRDLDVVIPRVITLQQSLGVLTSACDYEDKKLELESFKNQVEALASPILLQAFTSKVVEESQRYVQVFRDMDRFPQILKLYSQNQKSLLIGAWDTISEGEAPESAFDSFQNYYPLLISTWQEQIKWCSSVFSQENVTVVLLDMYKDLFLVLSPKFSKYIDNNLKQVSEPLALLLELKLCTQQFLNNLKSNLDVNSVQQEKLLNLAKVVYLPYKNHISKYGIYQEAALHPHLTSLEITNSDIMESVQNLASQNSKAFSYLDNANKLCINLTESCSYPGYLKAVACFLNAYLNQYRLINKEISENQTKHEEINMFQMCLTVLQCLGNFINRLKQFDQECLANINRVKVEYTNTELHPFYNYPKLLLDELRESDFEKMIKNVTNVSQMLELKPVFDYVKDLCQEVYDTTYAVIFEPLGAILNTIGSGSMWDNKRGGPTSDLPDYSFVPQECITQMGQYLMNLPQLLDPFLLSKNPELVLALSLVGPDYSSLSDNSNEENAFAEIFLGHVARGTCKAYVKQILAIQELSGTAAKQLATDINYLGNVLEDMGFSLSKKLQEIVLLLKLSPAEYGSQCSVCSPQLVAAIRQMRNIVSG</sequence>
<dbReference type="PANTHER" id="PTHR21443:SF0">
    <property type="entry name" value="CONSERVED OLIGOMERIC GOLGI COMPLEX SUBUNIT 7"/>
    <property type="match status" value="1"/>
</dbReference>
<keyword evidence="7" id="KW-0472">Membrane</keyword>
<evidence type="ECO:0000256" key="2">
    <source>
        <dbReference type="ARBA" id="ARBA00005831"/>
    </source>
</evidence>
<comment type="caution">
    <text evidence="10">The sequence shown here is derived from an EMBL/GenBank/DDBJ whole genome shotgun (WGS) entry which is preliminary data.</text>
</comment>
<evidence type="ECO:0000313" key="10">
    <source>
        <dbReference type="EMBL" id="KAK6632367.1"/>
    </source>
</evidence>
<accession>A0ABR1B0K6</accession>
<dbReference type="EMBL" id="JAWJWF010000005">
    <property type="protein sequence ID" value="KAK6632367.1"/>
    <property type="molecule type" value="Genomic_DNA"/>
</dbReference>
<keyword evidence="5" id="KW-0653">Protein transport</keyword>
<evidence type="ECO:0000256" key="4">
    <source>
        <dbReference type="ARBA" id="ARBA00022448"/>
    </source>
</evidence>
<comment type="similarity">
    <text evidence="2">Belongs to the COG7 family.</text>
</comment>
<evidence type="ECO:0000256" key="8">
    <source>
        <dbReference type="ARBA" id="ARBA00031345"/>
    </source>
</evidence>
<gene>
    <name evidence="10" type="ORF">RUM44_007409</name>
</gene>
<evidence type="ECO:0000256" key="6">
    <source>
        <dbReference type="ARBA" id="ARBA00023034"/>
    </source>
</evidence>
<keyword evidence="4" id="KW-0813">Transport</keyword>